<gene>
    <name evidence="1" type="ORF">BINO364_LOCUS12833</name>
</gene>
<keyword evidence="2" id="KW-1185">Reference proteome</keyword>
<dbReference type="AlphaFoldDB" id="A0A8J9VPS6"/>
<dbReference type="EMBL" id="OV170226">
    <property type="protein sequence ID" value="CAH0727498.1"/>
    <property type="molecule type" value="Genomic_DNA"/>
</dbReference>
<name>A0A8J9VPS6_9NEOP</name>
<reference evidence="1" key="1">
    <citation type="submission" date="2021-12" db="EMBL/GenBank/DDBJ databases">
        <authorList>
            <person name="Martin H S."/>
        </authorList>
    </citation>
    <scope>NUCLEOTIDE SEQUENCE</scope>
</reference>
<evidence type="ECO:0000313" key="2">
    <source>
        <dbReference type="Proteomes" id="UP000838878"/>
    </source>
</evidence>
<dbReference type="Proteomes" id="UP000838878">
    <property type="component" value="Chromosome 6"/>
</dbReference>
<sequence>MKDAATICHYFQNEVAEWCGPPCLHLGLRARNIGNSLVACHTAHFLQLSIVSCKRGGEPPLSIGQSDAQSCLRDISAGTLATRNRIAIAFGVVFRYDHLINRYGVDKKFVTMDHRSLAGGQGHRCHHMGRKLRRLIGSNQVRSRLKNVSGRMWFY</sequence>
<accession>A0A8J9VPS6</accession>
<evidence type="ECO:0000313" key="1">
    <source>
        <dbReference type="EMBL" id="CAH0727498.1"/>
    </source>
</evidence>
<organism evidence="1 2">
    <name type="scientific">Brenthis ino</name>
    <name type="common">lesser marbled fritillary</name>
    <dbReference type="NCBI Taxonomy" id="405034"/>
    <lineage>
        <taxon>Eukaryota</taxon>
        <taxon>Metazoa</taxon>
        <taxon>Ecdysozoa</taxon>
        <taxon>Arthropoda</taxon>
        <taxon>Hexapoda</taxon>
        <taxon>Insecta</taxon>
        <taxon>Pterygota</taxon>
        <taxon>Neoptera</taxon>
        <taxon>Endopterygota</taxon>
        <taxon>Lepidoptera</taxon>
        <taxon>Glossata</taxon>
        <taxon>Ditrysia</taxon>
        <taxon>Papilionoidea</taxon>
        <taxon>Nymphalidae</taxon>
        <taxon>Heliconiinae</taxon>
        <taxon>Argynnini</taxon>
        <taxon>Brenthis</taxon>
    </lineage>
</organism>
<protein>
    <submittedName>
        <fullName evidence="1">Uncharacterized protein</fullName>
    </submittedName>
</protein>
<feature type="non-terminal residue" evidence="1">
    <location>
        <position position="155"/>
    </location>
</feature>
<proteinExistence type="predicted"/>